<protein>
    <submittedName>
        <fullName evidence="1">Uncharacterized protein</fullName>
    </submittedName>
</protein>
<evidence type="ECO:0000313" key="1">
    <source>
        <dbReference type="EMBL" id="UUZ44291.1"/>
    </source>
</evidence>
<accession>A0AC61U2R4</accession>
<name>A0AC61U2R4_9MICO</name>
<proteinExistence type="predicted"/>
<sequence length="544" mass="59304">MKKLYARAFRCAHPECARPLYKQDNETGELILNSRVAHIHARRSGGPRWIAMSSEANRGEANLVLLCIEHSYEIDEVPASFPADLLRSWKQRQIDDYEEVQRGWPLDDVAVGRVLEASSSVTESHHADAVLGAVRTAENLGLAAHDLRNGPAAAARARQEARSEANRGQSIWDEDGISLTVEPPYVVTREREAALRRALAQANASLLPLAREVKVELAAAHASRPNVRPWCDWVATSVDDVLDASSAWPSPPELDDDDRLTAATNELRQASLALAAVWRGDAAPEPPARPEISRQETDNPLQAHRVLLHQARPFARVDHRPYDPELRRKLARAAEQAAGLPPVASSPGIDLGVTCSLAAHVAGNASDEEVASLLEEDSQRRPLSVAVLLLSEAERVAKKRGRAQAQQHADSALADLYTSIDWSDSTTWDLADVNGHSALWALSRVASPEQLKGDLANSLMTQPGLVNPMVTFCASWAERHSDDGVHLYRHYREVPPWLPVEAIIAAADAEGLTASLPNVDQYGETKGDDAASLIAQLTRSAAKN</sequence>
<dbReference type="Proteomes" id="UP001059663">
    <property type="component" value="Chromosome"/>
</dbReference>
<evidence type="ECO:0000313" key="2">
    <source>
        <dbReference type="Proteomes" id="UP001059663"/>
    </source>
</evidence>
<gene>
    <name evidence="1" type="ORF">LP422_17675</name>
</gene>
<organism evidence="1 2">
    <name type="scientific">Janibacter limosus</name>
    <dbReference type="NCBI Taxonomy" id="53458"/>
    <lineage>
        <taxon>Bacteria</taxon>
        <taxon>Bacillati</taxon>
        <taxon>Actinomycetota</taxon>
        <taxon>Actinomycetes</taxon>
        <taxon>Micrococcales</taxon>
        <taxon>Intrasporangiaceae</taxon>
        <taxon>Janibacter</taxon>
    </lineage>
</organism>
<dbReference type="EMBL" id="CP087977">
    <property type="protein sequence ID" value="UUZ44291.1"/>
    <property type="molecule type" value="Genomic_DNA"/>
</dbReference>
<reference evidence="1" key="1">
    <citation type="submission" date="2021-11" db="EMBL/GenBank/DDBJ databases">
        <title>Study of the species diversity of bacterial strains isolated from a unique natural object - Shulgan-Tash cave (Bashkiria).</title>
        <authorList>
            <person name="Sazanova A.L."/>
            <person name="Chirak E.R."/>
            <person name="Safronova V.I."/>
        </authorList>
    </citation>
    <scope>NUCLEOTIDE SEQUENCE</scope>
    <source>
        <strain evidence="1">P1</strain>
    </source>
</reference>